<dbReference type="Pfam" id="PF13561">
    <property type="entry name" value="adh_short_C2"/>
    <property type="match status" value="1"/>
</dbReference>
<dbReference type="PANTHER" id="PTHR43180">
    <property type="entry name" value="3-OXOACYL-(ACYL-CARRIER-PROTEIN) REDUCTASE (AFU_ORTHOLOGUE AFUA_6G11210)"/>
    <property type="match status" value="1"/>
</dbReference>
<dbReference type="AlphaFoldDB" id="A0A328BJK3"/>
<dbReference type="SUPFAM" id="SSF51735">
    <property type="entry name" value="NAD(P)-binding Rossmann-fold domains"/>
    <property type="match status" value="1"/>
</dbReference>
<dbReference type="RefSeq" id="WP_111274944.1">
    <property type="nucleotide sequence ID" value="NZ_QFYS01000002.1"/>
</dbReference>
<dbReference type="PRINTS" id="PR00081">
    <property type="entry name" value="GDHRDH"/>
</dbReference>
<evidence type="ECO:0000256" key="7">
    <source>
        <dbReference type="ARBA" id="ARBA00069939"/>
    </source>
</evidence>
<keyword evidence="2" id="KW-0560">Oxidoreductase</keyword>
<sequence length="285" mass="29175">MAGRLDGKVAVITGGVSGIGLGTVELFVAEGAKVVAADIQDEKGSMLEQRFPGQVRYAHCDVTKDAEIEAAVKLAASEFGGLDVLFNNAGISDSMREIAEIDAERWGWIYDILVRGPALGMKHAAPLMVERGGGSIINTASIAGLQAGWGPIAYSSAKAAVIHMSRCAAAQLSPKNIRVNAICPGLIATSIFGASLGLPRAVADQMAALVAQNAAKAQPIPKPGLPDDIAQAALYLASDASAFVTGTHLVVDGGITVGSRHSWDQSGPSPFAEIFGGAFEAPAAG</sequence>
<evidence type="ECO:0000256" key="3">
    <source>
        <dbReference type="ARBA" id="ARBA00023027"/>
    </source>
</evidence>
<dbReference type="EC" id="1.1.1.175" evidence="6"/>
<comment type="similarity">
    <text evidence="1">Belongs to the short-chain dehydrogenases/reductases (SDR) family.</text>
</comment>
<evidence type="ECO:0000256" key="6">
    <source>
        <dbReference type="ARBA" id="ARBA00066641"/>
    </source>
</evidence>
<evidence type="ECO:0000256" key="2">
    <source>
        <dbReference type="ARBA" id="ARBA00023002"/>
    </source>
</evidence>
<accession>A0A328BJK3</accession>
<comment type="caution">
    <text evidence="8">The sequence shown here is derived from an EMBL/GenBank/DDBJ whole genome shotgun (WGS) entry which is preliminary data.</text>
</comment>
<proteinExistence type="inferred from homology"/>
<gene>
    <name evidence="8" type="ORF">DJ019_05240</name>
</gene>
<evidence type="ECO:0000313" key="9">
    <source>
        <dbReference type="Proteomes" id="UP000249524"/>
    </source>
</evidence>
<dbReference type="PRINTS" id="PR00080">
    <property type="entry name" value="SDRFAMILY"/>
</dbReference>
<protein>
    <recommendedName>
        <fullName evidence="7">D-xylose 1-dehydrogenase</fullName>
        <ecNumber evidence="6">1.1.1.175</ecNumber>
    </recommendedName>
</protein>
<dbReference type="GO" id="GO:0008202">
    <property type="term" value="P:steroid metabolic process"/>
    <property type="evidence" value="ECO:0007669"/>
    <property type="project" value="UniProtKB-KW"/>
</dbReference>
<dbReference type="FunFam" id="3.40.50.720:FF:000084">
    <property type="entry name" value="Short-chain dehydrogenase reductase"/>
    <property type="match status" value="1"/>
</dbReference>
<evidence type="ECO:0000256" key="1">
    <source>
        <dbReference type="ARBA" id="ARBA00006484"/>
    </source>
</evidence>
<keyword evidence="4" id="KW-0443">Lipid metabolism</keyword>
<organism evidence="8 9">
    <name type="scientific">Phenylobacterium kunshanense</name>
    <dbReference type="NCBI Taxonomy" id="1445034"/>
    <lineage>
        <taxon>Bacteria</taxon>
        <taxon>Pseudomonadati</taxon>
        <taxon>Pseudomonadota</taxon>
        <taxon>Alphaproteobacteria</taxon>
        <taxon>Caulobacterales</taxon>
        <taxon>Caulobacteraceae</taxon>
        <taxon>Phenylobacterium</taxon>
    </lineage>
</organism>
<name>A0A328BJK3_9CAUL</name>
<dbReference type="OrthoDB" id="9812986at2"/>
<dbReference type="NCBIfam" id="NF005559">
    <property type="entry name" value="PRK07231.1"/>
    <property type="match status" value="1"/>
</dbReference>
<reference evidence="8 9" key="1">
    <citation type="submission" date="2018-05" db="EMBL/GenBank/DDBJ databases">
        <authorList>
            <person name="Lanie J.A."/>
            <person name="Ng W.-L."/>
            <person name="Kazmierczak K.M."/>
            <person name="Andrzejewski T.M."/>
            <person name="Davidsen T.M."/>
            <person name="Wayne K.J."/>
            <person name="Tettelin H."/>
            <person name="Glass J.I."/>
            <person name="Rusch D."/>
            <person name="Podicherti R."/>
            <person name="Tsui H.-C.T."/>
            <person name="Winkler M.E."/>
        </authorList>
    </citation>
    <scope>NUCLEOTIDE SEQUENCE [LARGE SCALE GENOMIC DNA]</scope>
    <source>
        <strain evidence="8 9">BUT-10</strain>
    </source>
</reference>
<dbReference type="GO" id="GO:0047838">
    <property type="term" value="F:D-xylose 1-dehydrogenase (NAD+) activity"/>
    <property type="evidence" value="ECO:0007669"/>
    <property type="project" value="UniProtKB-EC"/>
</dbReference>
<dbReference type="Gene3D" id="3.40.50.720">
    <property type="entry name" value="NAD(P)-binding Rossmann-like Domain"/>
    <property type="match status" value="1"/>
</dbReference>
<dbReference type="Proteomes" id="UP000249524">
    <property type="component" value="Unassembled WGS sequence"/>
</dbReference>
<evidence type="ECO:0000313" key="8">
    <source>
        <dbReference type="EMBL" id="RAK67333.1"/>
    </source>
</evidence>
<dbReference type="EMBL" id="QFYS01000002">
    <property type="protein sequence ID" value="RAK67333.1"/>
    <property type="molecule type" value="Genomic_DNA"/>
</dbReference>
<dbReference type="PANTHER" id="PTHR43180:SF28">
    <property type="entry name" value="NAD(P)-BINDING ROSSMANN-FOLD SUPERFAMILY PROTEIN"/>
    <property type="match status" value="1"/>
</dbReference>
<keyword evidence="9" id="KW-1185">Reference proteome</keyword>
<dbReference type="InterPro" id="IPR036291">
    <property type="entry name" value="NAD(P)-bd_dom_sf"/>
</dbReference>
<keyword evidence="5" id="KW-0753">Steroid metabolism</keyword>
<keyword evidence="3" id="KW-0520">NAD</keyword>
<evidence type="ECO:0000256" key="5">
    <source>
        <dbReference type="ARBA" id="ARBA00023221"/>
    </source>
</evidence>
<evidence type="ECO:0000256" key="4">
    <source>
        <dbReference type="ARBA" id="ARBA00023098"/>
    </source>
</evidence>
<dbReference type="InterPro" id="IPR002347">
    <property type="entry name" value="SDR_fam"/>
</dbReference>